<organism evidence="1 2">
    <name type="scientific">Pararhodobacter aggregans</name>
    <dbReference type="NCBI Taxonomy" id="404875"/>
    <lineage>
        <taxon>Bacteria</taxon>
        <taxon>Pseudomonadati</taxon>
        <taxon>Pseudomonadota</taxon>
        <taxon>Alphaproteobacteria</taxon>
        <taxon>Rhodobacterales</taxon>
        <taxon>Paracoccaceae</taxon>
        <taxon>Pararhodobacter</taxon>
    </lineage>
</organism>
<dbReference type="Pfam" id="PF08811">
    <property type="entry name" value="DUF1800"/>
    <property type="match status" value="1"/>
</dbReference>
<dbReference type="InterPro" id="IPR014917">
    <property type="entry name" value="DUF1800"/>
</dbReference>
<sequence length="451" mass="49595">MRDIASFIALNRFGMGAGPEDGARPGDDPRGWLKAQIGPLAPVPGDFRSSEAIIAGIFAARLERPNRQAEAVREAIRDDFRPAVQARTALAIATARPLPERMAHFWSNHFTVSTTRRITAPAIPAYEREAIRPHVFGRFADMLKAVTRHPCMLTYLDNIASMGPDSPAGRNRRANRGVETTLNENLAREILELHTLGVDGGYGQADVIQLALALTGWSHGGLRRGGEDDPVHGRFQFFRRQHQPGAKTVLGRRYDEAGAEEGLAILDDLARHPATARHLATKLVRHFVADDPPAADVDHIARVFQDSDGDLAEVTRALIDLPSAWAEPLAKVKTHYEFIIAVHRAIGPDVPRARNLFRPLRMMGNEPFTAPSPQGWGDRAGDWISPEALMLRLEWAQQYAAGLPGGYVPRALLQATIGPVARPVTETWLLRAPSGDQALTLLFGSPEFQRR</sequence>
<dbReference type="AlphaFoldDB" id="A0A2T7UX33"/>
<comment type="caution">
    <text evidence="1">The sequence shown here is derived from an EMBL/GenBank/DDBJ whole genome shotgun (WGS) entry which is preliminary data.</text>
</comment>
<name>A0A2T7UX33_9RHOB</name>
<keyword evidence="2" id="KW-1185">Reference proteome</keyword>
<dbReference type="EMBL" id="QDDR01000001">
    <property type="protein sequence ID" value="PVE49327.1"/>
    <property type="molecule type" value="Genomic_DNA"/>
</dbReference>
<dbReference type="Proteomes" id="UP000244810">
    <property type="component" value="Unassembled WGS sequence"/>
</dbReference>
<reference evidence="1 2" key="1">
    <citation type="journal article" date="2011" name="Syst. Appl. Microbiol.">
        <title>Defluviimonas denitrificans gen. nov., sp. nov., and Pararhodobacter aggregans gen. nov., sp. nov., non-phototrophic Rhodobacteraceae from the biofilter of a marine aquaculture.</title>
        <authorList>
            <person name="Foesel B.U."/>
            <person name="Drake H.L."/>
            <person name="Schramm A."/>
        </authorList>
    </citation>
    <scope>NUCLEOTIDE SEQUENCE [LARGE SCALE GENOMIC DNA]</scope>
    <source>
        <strain evidence="1 2">D1-19</strain>
    </source>
</reference>
<accession>A0A2T7UX33</accession>
<gene>
    <name evidence="1" type="ORF">DDE23_02675</name>
</gene>
<evidence type="ECO:0000313" key="1">
    <source>
        <dbReference type="EMBL" id="PVE49327.1"/>
    </source>
</evidence>
<dbReference type="OrthoDB" id="9772295at2"/>
<dbReference type="RefSeq" id="WP_107749831.1">
    <property type="nucleotide sequence ID" value="NZ_QBKF01000001.1"/>
</dbReference>
<proteinExistence type="predicted"/>
<protein>
    <submittedName>
        <fullName evidence="1">DUF1800 domain-containing protein</fullName>
    </submittedName>
</protein>
<evidence type="ECO:0000313" key="2">
    <source>
        <dbReference type="Proteomes" id="UP000244810"/>
    </source>
</evidence>